<keyword evidence="10 12" id="KW-0413">Isomerase</keyword>
<dbReference type="InterPro" id="IPR044524">
    <property type="entry name" value="Isoase_HisA-like"/>
</dbReference>
<dbReference type="GO" id="GO:0000162">
    <property type="term" value="P:L-tryptophan biosynthetic process"/>
    <property type="evidence" value="ECO:0007669"/>
    <property type="project" value="TreeGrafter"/>
</dbReference>
<evidence type="ECO:0000256" key="14">
    <source>
        <dbReference type="RuleBase" id="RU003658"/>
    </source>
</evidence>
<dbReference type="PANTHER" id="PTHR43090">
    <property type="entry name" value="1-(5-PHOSPHORIBOSYL)-5-[(5-PHOSPHORIBOSYLAMINO)METHYLIDENEAMINO] IMIDAZOLE-4-CARBOXAMIDE ISOMERASE"/>
    <property type="match status" value="1"/>
</dbReference>
<dbReference type="OrthoDB" id="9807749at2"/>
<dbReference type="InterPro" id="IPR013785">
    <property type="entry name" value="Aldolase_TIM"/>
</dbReference>
<dbReference type="UniPathway" id="UPA00031">
    <property type="reaction ID" value="UER00009"/>
</dbReference>
<keyword evidence="9 12" id="KW-0368">Histidine biosynthesis</keyword>
<dbReference type="InterPro" id="IPR023016">
    <property type="entry name" value="HisA/PriA"/>
</dbReference>
<proteinExistence type="inferred from homology"/>
<gene>
    <name evidence="12" type="primary">hisA</name>
    <name evidence="15" type="ORF">A6M21_05725</name>
</gene>
<name>A0A1B7LGV3_9FIRM</name>
<dbReference type="GO" id="GO:0000105">
    <property type="term" value="P:L-histidine biosynthetic process"/>
    <property type="evidence" value="ECO:0007669"/>
    <property type="project" value="UniProtKB-UniRule"/>
</dbReference>
<dbReference type="InterPro" id="IPR011060">
    <property type="entry name" value="RibuloseP-bd_barrel"/>
</dbReference>
<dbReference type="HAMAP" id="MF_01014">
    <property type="entry name" value="HisA"/>
    <property type="match status" value="1"/>
</dbReference>
<dbReference type="CDD" id="cd04732">
    <property type="entry name" value="HisA"/>
    <property type="match status" value="1"/>
</dbReference>
<comment type="subcellular location">
    <subcellularLocation>
        <location evidence="2 12 14">Cytoplasm</location>
    </subcellularLocation>
</comment>
<dbReference type="SUPFAM" id="SSF51366">
    <property type="entry name" value="Ribulose-phoshate binding barrel"/>
    <property type="match status" value="1"/>
</dbReference>
<dbReference type="Gene3D" id="3.20.20.70">
    <property type="entry name" value="Aldolase class I"/>
    <property type="match status" value="1"/>
</dbReference>
<protein>
    <recommendedName>
        <fullName evidence="6 12">1-(5-phosphoribosyl)-5-[(5-phosphoribosylamino)methylideneamino] imidazole-4-carboxamide isomerase</fullName>
        <ecNumber evidence="5 12">5.3.1.16</ecNumber>
    </recommendedName>
    <alternativeName>
        <fullName evidence="11 12">Phosphoribosylformimino-5-aminoimidazole carboxamide ribotide isomerase</fullName>
    </alternativeName>
</protein>
<comment type="caution">
    <text evidence="15">The sequence shown here is derived from an EMBL/GenBank/DDBJ whole genome shotgun (WGS) entry which is preliminary data.</text>
</comment>
<dbReference type="Proteomes" id="UP000078532">
    <property type="component" value="Unassembled WGS sequence"/>
</dbReference>
<evidence type="ECO:0000256" key="9">
    <source>
        <dbReference type="ARBA" id="ARBA00023102"/>
    </source>
</evidence>
<organism evidence="15 16">
    <name type="scientific">Desulfotomaculum copahuensis</name>
    <dbReference type="NCBI Taxonomy" id="1838280"/>
    <lineage>
        <taxon>Bacteria</taxon>
        <taxon>Bacillati</taxon>
        <taxon>Bacillota</taxon>
        <taxon>Clostridia</taxon>
        <taxon>Eubacteriales</taxon>
        <taxon>Desulfotomaculaceae</taxon>
        <taxon>Desulfotomaculum</taxon>
    </lineage>
</organism>
<evidence type="ECO:0000313" key="15">
    <source>
        <dbReference type="EMBL" id="OAT85422.1"/>
    </source>
</evidence>
<keyword evidence="8 12" id="KW-0028">Amino-acid biosynthesis</keyword>
<sequence>MLIIPAIDLREGKCVRLVEGRLDRETVYSDDPVAVARLWEEQGARWLHVVDLDGAFSGSPKNLDMISNILMAVRIPVQIGGGIRDMAVIEELKGLGVARVILGTAAIINPSLVAEACRFFGESVVVGIDARNGKVAIEGWGVTAEKNTLELAAEMNSLGVKRVVFTDIWRDGTLKGPNLAAIEEVARATGMKIIASGGISTAADLFALKALEPLGVEAVIMGKSLYAGTVTMREALAIARGEMGEQVC</sequence>
<dbReference type="EC" id="5.3.1.16" evidence="5 12"/>
<comment type="similarity">
    <text evidence="4 12 13">Belongs to the HisA/HisF family.</text>
</comment>
<evidence type="ECO:0000256" key="10">
    <source>
        <dbReference type="ARBA" id="ARBA00023235"/>
    </source>
</evidence>
<evidence type="ECO:0000256" key="4">
    <source>
        <dbReference type="ARBA" id="ARBA00009667"/>
    </source>
</evidence>
<comment type="pathway">
    <text evidence="3 12 14">Amino-acid biosynthesis; L-histidine biosynthesis; L-histidine from 5-phospho-alpha-D-ribose 1-diphosphate: step 4/9.</text>
</comment>
<evidence type="ECO:0000256" key="12">
    <source>
        <dbReference type="HAMAP-Rule" id="MF_01014"/>
    </source>
</evidence>
<evidence type="ECO:0000256" key="5">
    <source>
        <dbReference type="ARBA" id="ARBA00012550"/>
    </source>
</evidence>
<evidence type="ECO:0000256" key="2">
    <source>
        <dbReference type="ARBA" id="ARBA00004496"/>
    </source>
</evidence>
<dbReference type="EMBL" id="LYVF01000062">
    <property type="protein sequence ID" value="OAT85422.1"/>
    <property type="molecule type" value="Genomic_DNA"/>
</dbReference>
<dbReference type="InterPro" id="IPR006063">
    <property type="entry name" value="HisA_bact_arch"/>
</dbReference>
<evidence type="ECO:0000256" key="1">
    <source>
        <dbReference type="ARBA" id="ARBA00000901"/>
    </source>
</evidence>
<dbReference type="RefSeq" id="WP_066666770.1">
    <property type="nucleotide sequence ID" value="NZ_LYVF01000062.1"/>
</dbReference>
<dbReference type="NCBIfam" id="TIGR00007">
    <property type="entry name" value="1-(5-phosphoribosyl)-5-[(5-phosphoribosylamino)methylideneamino]imidazole-4-carboxamide isomerase"/>
    <property type="match status" value="1"/>
</dbReference>
<dbReference type="InterPro" id="IPR006062">
    <property type="entry name" value="His_biosynth"/>
</dbReference>
<evidence type="ECO:0000256" key="13">
    <source>
        <dbReference type="RuleBase" id="RU003657"/>
    </source>
</evidence>
<dbReference type="AlphaFoldDB" id="A0A1B7LGV3"/>
<dbReference type="PANTHER" id="PTHR43090:SF2">
    <property type="entry name" value="1-(5-PHOSPHORIBOSYL)-5-[(5-PHOSPHORIBOSYLAMINO)METHYLIDENEAMINO] IMIDAZOLE-4-CARBOXAMIDE ISOMERASE"/>
    <property type="match status" value="1"/>
</dbReference>
<evidence type="ECO:0000256" key="11">
    <source>
        <dbReference type="ARBA" id="ARBA00030547"/>
    </source>
</evidence>
<evidence type="ECO:0000256" key="6">
    <source>
        <dbReference type="ARBA" id="ARBA00018464"/>
    </source>
</evidence>
<keyword evidence="16" id="KW-1185">Reference proteome</keyword>
<comment type="catalytic activity">
    <reaction evidence="1 12 14">
        <text>1-(5-phospho-beta-D-ribosyl)-5-[(5-phospho-beta-D-ribosylamino)methylideneamino]imidazole-4-carboxamide = 5-[(5-phospho-1-deoxy-D-ribulos-1-ylimino)methylamino]-1-(5-phospho-beta-D-ribosyl)imidazole-4-carboxamide</text>
        <dbReference type="Rhea" id="RHEA:15469"/>
        <dbReference type="ChEBI" id="CHEBI:58435"/>
        <dbReference type="ChEBI" id="CHEBI:58525"/>
        <dbReference type="EC" id="5.3.1.16"/>
    </reaction>
</comment>
<dbReference type="GO" id="GO:0003949">
    <property type="term" value="F:1-(5-phosphoribosyl)-5-[(5-phosphoribosylamino)methylideneamino]imidazole-4-carboxamide isomerase activity"/>
    <property type="evidence" value="ECO:0007669"/>
    <property type="project" value="UniProtKB-UniRule"/>
</dbReference>
<dbReference type="STRING" id="1838280.A6M21_05725"/>
<accession>A0A1B7LGV3</accession>
<evidence type="ECO:0000256" key="7">
    <source>
        <dbReference type="ARBA" id="ARBA00022490"/>
    </source>
</evidence>
<dbReference type="Pfam" id="PF00977">
    <property type="entry name" value="His_biosynth"/>
    <property type="match status" value="1"/>
</dbReference>
<feature type="active site" description="Proton donor" evidence="12">
    <location>
        <position position="129"/>
    </location>
</feature>
<feature type="active site" description="Proton acceptor" evidence="12">
    <location>
        <position position="8"/>
    </location>
</feature>
<dbReference type="FunFam" id="3.20.20.70:FF:000009">
    <property type="entry name" value="1-(5-phosphoribosyl)-5-[(5-phosphoribosylamino)methylideneamino] imidazole-4-carboxamide isomerase"/>
    <property type="match status" value="1"/>
</dbReference>
<evidence type="ECO:0000256" key="8">
    <source>
        <dbReference type="ARBA" id="ARBA00022605"/>
    </source>
</evidence>
<evidence type="ECO:0000313" key="16">
    <source>
        <dbReference type="Proteomes" id="UP000078532"/>
    </source>
</evidence>
<keyword evidence="7 12" id="KW-0963">Cytoplasm</keyword>
<dbReference type="GO" id="GO:0005737">
    <property type="term" value="C:cytoplasm"/>
    <property type="evidence" value="ECO:0007669"/>
    <property type="project" value="UniProtKB-SubCell"/>
</dbReference>
<reference evidence="15 16" key="1">
    <citation type="submission" date="2016-04" db="EMBL/GenBank/DDBJ databases">
        <authorList>
            <person name="Evans L.H."/>
            <person name="Alamgir A."/>
            <person name="Owens N."/>
            <person name="Weber N.D."/>
            <person name="Virtaneva K."/>
            <person name="Barbian K."/>
            <person name="Babar A."/>
            <person name="Rosenke K."/>
        </authorList>
    </citation>
    <scope>NUCLEOTIDE SEQUENCE [LARGE SCALE GENOMIC DNA]</scope>
    <source>
        <strain evidence="15 16">LMa1</strain>
    </source>
</reference>
<evidence type="ECO:0000256" key="3">
    <source>
        <dbReference type="ARBA" id="ARBA00005133"/>
    </source>
</evidence>